<dbReference type="Proteomes" id="UP000031668">
    <property type="component" value="Unassembled WGS sequence"/>
</dbReference>
<reference evidence="2 3" key="1">
    <citation type="journal article" date="2014" name="Genome Biol. Evol.">
        <title>The genome of the myxosporean Thelohanellus kitauei shows adaptations to nutrient acquisition within its fish host.</title>
        <authorList>
            <person name="Yang Y."/>
            <person name="Xiong J."/>
            <person name="Zhou Z."/>
            <person name="Huo F."/>
            <person name="Miao W."/>
            <person name="Ran C."/>
            <person name="Liu Y."/>
            <person name="Zhang J."/>
            <person name="Feng J."/>
            <person name="Wang M."/>
            <person name="Wang M."/>
            <person name="Wang L."/>
            <person name="Yao B."/>
        </authorList>
    </citation>
    <scope>NUCLEOTIDE SEQUENCE [LARGE SCALE GENOMIC DNA]</scope>
    <source>
        <strain evidence="2">Wuqing</strain>
    </source>
</reference>
<feature type="compositionally biased region" description="Basic and acidic residues" evidence="1">
    <location>
        <begin position="33"/>
        <end position="74"/>
    </location>
</feature>
<evidence type="ECO:0000256" key="1">
    <source>
        <dbReference type="SAM" id="MobiDB-lite"/>
    </source>
</evidence>
<feature type="region of interest" description="Disordered" evidence="1">
    <location>
        <begin position="33"/>
        <end position="138"/>
    </location>
</feature>
<feature type="compositionally biased region" description="Polar residues" evidence="1">
    <location>
        <begin position="102"/>
        <end position="113"/>
    </location>
</feature>
<organism evidence="2 3">
    <name type="scientific">Thelohanellus kitauei</name>
    <name type="common">Myxosporean</name>
    <dbReference type="NCBI Taxonomy" id="669202"/>
    <lineage>
        <taxon>Eukaryota</taxon>
        <taxon>Metazoa</taxon>
        <taxon>Cnidaria</taxon>
        <taxon>Myxozoa</taxon>
        <taxon>Myxosporea</taxon>
        <taxon>Bivalvulida</taxon>
        <taxon>Platysporina</taxon>
        <taxon>Myxobolidae</taxon>
        <taxon>Thelohanellus</taxon>
    </lineage>
</organism>
<proteinExistence type="predicted"/>
<gene>
    <name evidence="2" type="ORF">RF11_05015</name>
</gene>
<evidence type="ECO:0000313" key="3">
    <source>
        <dbReference type="Proteomes" id="UP000031668"/>
    </source>
</evidence>
<accession>A0A0C2M4B0</accession>
<dbReference type="EMBL" id="JWZT01005214">
    <property type="protein sequence ID" value="KII61860.1"/>
    <property type="molecule type" value="Genomic_DNA"/>
</dbReference>
<keyword evidence="3" id="KW-1185">Reference proteome</keyword>
<protein>
    <submittedName>
        <fullName evidence="2">Uncharacterized protein</fullName>
    </submittedName>
</protein>
<dbReference type="OrthoDB" id="5985335at2759"/>
<evidence type="ECO:0000313" key="2">
    <source>
        <dbReference type="EMBL" id="KII61860.1"/>
    </source>
</evidence>
<feature type="compositionally biased region" description="Basic residues" evidence="1">
    <location>
        <begin position="114"/>
        <end position="132"/>
    </location>
</feature>
<sequence>MENSKLEIKHDSQKGYYPGTVIERSRDLSYKVDADGLIKRKHTDQLRGRQERNSGDEIQEDNAKLENETNREIESMSNTNNNPVADKEPDHTLTNFEPVADHQTSVIPVISQQKRLRRSERIKKITGKGRTSKKPEKTDMDECSSYLLIFMCTCEHTV</sequence>
<name>A0A0C2M4B0_THEKT</name>
<dbReference type="AlphaFoldDB" id="A0A0C2M4B0"/>
<comment type="caution">
    <text evidence="2">The sequence shown here is derived from an EMBL/GenBank/DDBJ whole genome shotgun (WGS) entry which is preliminary data.</text>
</comment>